<reference evidence="2 3" key="1">
    <citation type="submission" date="2024-03" db="EMBL/GenBank/DDBJ databases">
        <title>Aureococcus anophagefferens CCMP1851 and Kratosvirus quantuckense: Draft genome of a second virus-susceptible host strain in the model system.</title>
        <authorList>
            <person name="Chase E."/>
            <person name="Truchon A.R."/>
            <person name="Schepens W."/>
            <person name="Wilhelm S.W."/>
        </authorList>
    </citation>
    <scope>NUCLEOTIDE SEQUENCE [LARGE SCALE GENOMIC DNA]</scope>
    <source>
        <strain evidence="2 3">CCMP1851</strain>
    </source>
</reference>
<feature type="region of interest" description="Disordered" evidence="1">
    <location>
        <begin position="97"/>
        <end position="188"/>
    </location>
</feature>
<name>A0ABR1FZN1_AURAN</name>
<gene>
    <name evidence="2" type="ORF">SO694_00070199</name>
</gene>
<comment type="caution">
    <text evidence="2">The sequence shown here is derived from an EMBL/GenBank/DDBJ whole genome shotgun (WGS) entry which is preliminary data.</text>
</comment>
<evidence type="ECO:0000313" key="3">
    <source>
        <dbReference type="Proteomes" id="UP001363151"/>
    </source>
</evidence>
<evidence type="ECO:0008006" key="4">
    <source>
        <dbReference type="Google" id="ProtNLM"/>
    </source>
</evidence>
<sequence>MACTERAWVLASARRVPLLLREGDGEELWDAALFDRCVDAAPTESASREGALADAQRHASAKRSDFTYGEVGSERFARASPRARRLARSGSAATFVDVGCGAGRSSPPPRRSRARRPSRASSASSSRRRSRARAPSPPAALGDRERSSSSRTRSRTRGGRRSATPSSGSTGSRGRRRRATTSRASRGKARAGAVVDACGWALPGDRFALAFTFHADVCWGGTCVLFVHVAGDADRPRRGGDARGLRRARALPLVADGHAGAADTVPAGLCEDADAWLRLGVHGGEDPLRRKRGARQRLYECLTCCPDGIIEVCPACAASCHRGHDLRECDGASGGALRGGDDDLAFCSCGFACACHTRCLP</sequence>
<organism evidence="2 3">
    <name type="scientific">Aureococcus anophagefferens</name>
    <name type="common">Harmful bloom alga</name>
    <dbReference type="NCBI Taxonomy" id="44056"/>
    <lineage>
        <taxon>Eukaryota</taxon>
        <taxon>Sar</taxon>
        <taxon>Stramenopiles</taxon>
        <taxon>Ochrophyta</taxon>
        <taxon>Pelagophyceae</taxon>
        <taxon>Pelagomonadales</taxon>
        <taxon>Pelagomonadaceae</taxon>
        <taxon>Aureococcus</taxon>
    </lineage>
</organism>
<feature type="compositionally biased region" description="Low complexity" evidence="1">
    <location>
        <begin position="161"/>
        <end position="172"/>
    </location>
</feature>
<evidence type="ECO:0000313" key="2">
    <source>
        <dbReference type="EMBL" id="KAK7241709.1"/>
    </source>
</evidence>
<dbReference type="Proteomes" id="UP001363151">
    <property type="component" value="Unassembled WGS sequence"/>
</dbReference>
<feature type="compositionally biased region" description="Basic residues" evidence="1">
    <location>
        <begin position="173"/>
        <end position="188"/>
    </location>
</feature>
<keyword evidence="3" id="KW-1185">Reference proteome</keyword>
<dbReference type="EMBL" id="JBBJCI010000164">
    <property type="protein sequence ID" value="KAK7241709.1"/>
    <property type="molecule type" value="Genomic_DNA"/>
</dbReference>
<accession>A0ABR1FZN1</accession>
<evidence type="ECO:0000256" key="1">
    <source>
        <dbReference type="SAM" id="MobiDB-lite"/>
    </source>
</evidence>
<proteinExistence type="predicted"/>
<protein>
    <recommendedName>
        <fullName evidence="4">UBR-type domain-containing protein</fullName>
    </recommendedName>
</protein>